<accession>A0A8S5L7D2</accession>
<protein>
    <submittedName>
        <fullName evidence="1">Uncharacterized protein</fullName>
    </submittedName>
</protein>
<reference evidence="1" key="1">
    <citation type="journal article" date="2021" name="Proc. Natl. Acad. Sci. U.S.A.">
        <title>A Catalog of Tens of Thousands of Viruses from Human Metagenomes Reveals Hidden Associations with Chronic Diseases.</title>
        <authorList>
            <person name="Tisza M.J."/>
            <person name="Buck C.B."/>
        </authorList>
    </citation>
    <scope>NUCLEOTIDE SEQUENCE</scope>
    <source>
        <strain evidence="1">Ctt4r3</strain>
    </source>
</reference>
<sequence>MKKKYLITKVVSGEKQLFVKSVSKDSVNWIEDHTEALSFLNLEDAENEKELVLKNLGTEADNAQYIRIIEL</sequence>
<organism evidence="1">
    <name type="scientific">CrAss-like virus sp. ctt4r3</name>
    <dbReference type="NCBI Taxonomy" id="2823619"/>
    <lineage>
        <taxon>Viruses</taxon>
        <taxon>Duplodnaviria</taxon>
        <taxon>Heunggongvirae</taxon>
        <taxon>Uroviricota</taxon>
        <taxon>Caudoviricetes</taxon>
        <taxon>Crassvirales</taxon>
    </lineage>
</organism>
<evidence type="ECO:0000313" key="1">
    <source>
        <dbReference type="EMBL" id="DAD65806.1"/>
    </source>
</evidence>
<proteinExistence type="predicted"/>
<dbReference type="EMBL" id="BK014649">
    <property type="protein sequence ID" value="DAD65806.1"/>
    <property type="molecule type" value="Genomic_DNA"/>
</dbReference>
<name>A0A8S5L7D2_9CAUD</name>